<gene>
    <name evidence="3" type="ORF">BD324DRAFT_670520</name>
</gene>
<accession>A0A1Y1UKX0</accession>
<feature type="transmembrane region" description="Helical" evidence="2">
    <location>
        <begin position="31"/>
        <end position="59"/>
    </location>
</feature>
<protein>
    <submittedName>
        <fullName evidence="3">Uncharacterized protein</fullName>
    </submittedName>
</protein>
<evidence type="ECO:0000313" key="3">
    <source>
        <dbReference type="EMBL" id="ORX38154.1"/>
    </source>
</evidence>
<organism evidence="3 4">
    <name type="scientific">Kockovaella imperatae</name>
    <dbReference type="NCBI Taxonomy" id="4999"/>
    <lineage>
        <taxon>Eukaryota</taxon>
        <taxon>Fungi</taxon>
        <taxon>Dikarya</taxon>
        <taxon>Basidiomycota</taxon>
        <taxon>Agaricomycotina</taxon>
        <taxon>Tremellomycetes</taxon>
        <taxon>Tremellales</taxon>
        <taxon>Cuniculitremaceae</taxon>
        <taxon>Kockovaella</taxon>
    </lineage>
</organism>
<dbReference type="RefSeq" id="XP_021872076.1">
    <property type="nucleotide sequence ID" value="XM_022018932.1"/>
</dbReference>
<dbReference type="AlphaFoldDB" id="A0A1Y1UKX0"/>
<sequence>MTVRSVLWQVLSSRTKVTHRPAQPFPFPSKYHIGIICLGFSSLFLFVLWAVTVISPVFLDVPNRSWFSKFAPDKAHAPKNSSSADFPCQPVNFTVGSTLQTQQGIFQYSLLGRNSDFPSSDDTTFQYRGDGLDFCYLTEAALHLDTRSMELRMEGVVFCSSYGLPVILGTEYTASLDPVNLIDSILRFSKTDNKASATAGLVGTISNALDELSSDVLNRTAALFHADENSPRTYSIGIAIETPRNVSCSPDSDDRNQTTCLHWRQENPWNQLSSIFEIYVTYENANTSTSQDGVSNPTLLTYVPSNALNVTISNFFNGFYSAVKVDLDDESENNIFLNKNAFAQQIITVDNLVRDPKLNITLVGAVDLIEDIDTYIINPETSGLISDLNVQYICLDYKIKTAYAWINNVFGIAWANFSSMWVIVIMVITIFAAHKYPPKKPVARPPGSAGGPTSGAPRPPAAGPGAAGSAEAPRRPPATTQDSAATLVVRDGIMSAEKLAEEGLSKLMEHLG</sequence>
<dbReference type="EMBL" id="NBSH01000004">
    <property type="protein sequence ID" value="ORX38154.1"/>
    <property type="molecule type" value="Genomic_DNA"/>
</dbReference>
<comment type="caution">
    <text evidence="3">The sequence shown here is derived from an EMBL/GenBank/DDBJ whole genome shotgun (WGS) entry which is preliminary data.</text>
</comment>
<name>A0A1Y1UKX0_9TREE</name>
<dbReference type="InParanoid" id="A0A1Y1UKX0"/>
<dbReference type="Proteomes" id="UP000193218">
    <property type="component" value="Unassembled WGS sequence"/>
</dbReference>
<evidence type="ECO:0000256" key="2">
    <source>
        <dbReference type="SAM" id="Phobius"/>
    </source>
</evidence>
<keyword evidence="2" id="KW-1133">Transmembrane helix</keyword>
<evidence type="ECO:0000256" key="1">
    <source>
        <dbReference type="SAM" id="MobiDB-lite"/>
    </source>
</evidence>
<reference evidence="3 4" key="1">
    <citation type="submission" date="2017-03" db="EMBL/GenBank/DDBJ databases">
        <title>Widespread Adenine N6-methylation of Active Genes in Fungi.</title>
        <authorList>
            <consortium name="DOE Joint Genome Institute"/>
            <person name="Mondo S.J."/>
            <person name="Dannebaum R.O."/>
            <person name="Kuo R.C."/>
            <person name="Louie K.B."/>
            <person name="Bewick A.J."/>
            <person name="Labutti K."/>
            <person name="Haridas S."/>
            <person name="Kuo A."/>
            <person name="Salamov A."/>
            <person name="Ahrendt S.R."/>
            <person name="Lau R."/>
            <person name="Bowen B.P."/>
            <person name="Lipzen A."/>
            <person name="Sullivan W."/>
            <person name="Andreopoulos W.B."/>
            <person name="Clum A."/>
            <person name="Lindquist E."/>
            <person name="Daum C."/>
            <person name="Northen T.R."/>
            <person name="Ramamoorthy G."/>
            <person name="Schmitz R.J."/>
            <person name="Gryganskyi A."/>
            <person name="Culley D."/>
            <person name="Magnuson J."/>
            <person name="James T.Y."/>
            <person name="O'Malley M.A."/>
            <person name="Stajich J.E."/>
            <person name="Spatafora J.W."/>
            <person name="Visel A."/>
            <person name="Grigoriev I.V."/>
        </authorList>
    </citation>
    <scope>NUCLEOTIDE SEQUENCE [LARGE SCALE GENOMIC DNA]</scope>
    <source>
        <strain evidence="3 4">NRRL Y-17943</strain>
    </source>
</reference>
<keyword evidence="2" id="KW-0472">Membrane</keyword>
<dbReference type="STRING" id="4999.A0A1Y1UKX0"/>
<evidence type="ECO:0000313" key="4">
    <source>
        <dbReference type="Proteomes" id="UP000193218"/>
    </source>
</evidence>
<keyword evidence="4" id="KW-1185">Reference proteome</keyword>
<keyword evidence="2" id="KW-0812">Transmembrane</keyword>
<feature type="transmembrane region" description="Helical" evidence="2">
    <location>
        <begin position="409"/>
        <end position="433"/>
    </location>
</feature>
<proteinExistence type="predicted"/>
<feature type="region of interest" description="Disordered" evidence="1">
    <location>
        <begin position="441"/>
        <end position="484"/>
    </location>
</feature>
<dbReference type="GeneID" id="33560741"/>